<dbReference type="FunFam" id="3.30.160.60:FF:000624">
    <property type="entry name" value="zinc finger protein 697"/>
    <property type="match status" value="1"/>
</dbReference>
<dbReference type="SMART" id="SM00349">
    <property type="entry name" value="KRAB"/>
    <property type="match status" value="1"/>
</dbReference>
<dbReference type="SMART" id="SM00355">
    <property type="entry name" value="ZnF_C2H2"/>
    <property type="match status" value="7"/>
</dbReference>
<sequence length="382" mass="43058">GDVAQPELVTFNDVVVDFSPEELTYLSDAQKNLYREVTLENFQNLFPKPDIISLLEEEESQAMKQDRMEGLAVGNFWYVCVGGSADDPAELHQGRQEQQILRPETMCDLKTLVQERSHSRDELEGKRMRAMSGAGAHIQLCRRPARCPGRPVGDAAPTAPAARSPRCPTLCGRRAHPGDRRGRGHCKRPFVCGQCAQAFRFSSALIRHRRVHSEERPFRCGQCAQAFRFSSALARHQRIHTEEKPFRCGQCAKTFTQMAHLTQHQRVHTGERPYACPDCDKRFGHSASLAEHRRIHTGERPFACGQCAKTFTHASTLGEHQKTHSDERPYKCGQCGKAFRTRASLIQHHLVHTGTRPYECSCGKTFSCCSALLRHRKMHGGT</sequence>
<evidence type="ECO:0000256" key="12">
    <source>
        <dbReference type="PROSITE-ProRule" id="PRU00042"/>
    </source>
</evidence>
<evidence type="ECO:0000256" key="6">
    <source>
        <dbReference type="ARBA" id="ARBA00022771"/>
    </source>
</evidence>
<dbReference type="InterPro" id="IPR036051">
    <property type="entry name" value="KRAB_dom_sf"/>
</dbReference>
<evidence type="ECO:0000313" key="15">
    <source>
        <dbReference type="Ensembl" id="ENSCCNP00000005543.1"/>
    </source>
</evidence>
<comment type="function">
    <text evidence="1">May be involved in transcriptional regulation.</text>
</comment>
<dbReference type="PROSITE" id="PS00028">
    <property type="entry name" value="ZINC_FINGER_C2H2_1"/>
    <property type="match status" value="6"/>
</dbReference>
<evidence type="ECO:0000259" key="13">
    <source>
        <dbReference type="PROSITE" id="PS50157"/>
    </source>
</evidence>
<dbReference type="Gene3D" id="3.30.160.60">
    <property type="entry name" value="Classic Zinc Finger"/>
    <property type="match status" value="7"/>
</dbReference>
<dbReference type="PROSITE" id="PS50157">
    <property type="entry name" value="ZINC_FINGER_C2H2_2"/>
    <property type="match status" value="7"/>
</dbReference>
<feature type="domain" description="C2H2-type" evidence="13">
    <location>
        <begin position="218"/>
        <end position="245"/>
    </location>
</feature>
<evidence type="ECO:0000256" key="3">
    <source>
        <dbReference type="ARBA" id="ARBA00006991"/>
    </source>
</evidence>
<accession>A0A8C0ZNG3</accession>
<feature type="domain" description="C2H2-type" evidence="13">
    <location>
        <begin position="302"/>
        <end position="329"/>
    </location>
</feature>
<evidence type="ECO:0000256" key="7">
    <source>
        <dbReference type="ARBA" id="ARBA00022833"/>
    </source>
</evidence>
<dbReference type="AlphaFoldDB" id="A0A8C0ZNG3"/>
<evidence type="ECO:0000256" key="10">
    <source>
        <dbReference type="ARBA" id="ARBA00023163"/>
    </source>
</evidence>
<dbReference type="Gene3D" id="6.10.140.140">
    <property type="match status" value="1"/>
</dbReference>
<feature type="domain" description="C2H2-type" evidence="13">
    <location>
        <begin position="246"/>
        <end position="273"/>
    </location>
</feature>
<comment type="subcellular location">
    <subcellularLocation>
        <location evidence="2">Nucleus</location>
    </subcellularLocation>
</comment>
<dbReference type="InterPro" id="IPR013087">
    <property type="entry name" value="Znf_C2H2_type"/>
</dbReference>
<dbReference type="Pfam" id="PF00096">
    <property type="entry name" value="zf-C2H2"/>
    <property type="match status" value="6"/>
</dbReference>
<dbReference type="SUPFAM" id="SSF109640">
    <property type="entry name" value="KRAB domain (Kruppel-associated box)"/>
    <property type="match status" value="1"/>
</dbReference>
<evidence type="ECO:0000256" key="4">
    <source>
        <dbReference type="ARBA" id="ARBA00022723"/>
    </source>
</evidence>
<dbReference type="Pfam" id="PF01352">
    <property type="entry name" value="KRAB"/>
    <property type="match status" value="1"/>
</dbReference>
<dbReference type="SUPFAM" id="SSF57667">
    <property type="entry name" value="beta-beta-alpha zinc fingers"/>
    <property type="match status" value="4"/>
</dbReference>
<keyword evidence="7" id="KW-0862">Zinc</keyword>
<dbReference type="Ensembl" id="ENSCCNT00000007302.1">
    <property type="protein sequence ID" value="ENSCCNP00000005543.1"/>
    <property type="gene ID" value="ENSCCNG00000005881.1"/>
</dbReference>
<dbReference type="GO" id="GO:0000978">
    <property type="term" value="F:RNA polymerase II cis-regulatory region sequence-specific DNA binding"/>
    <property type="evidence" value="ECO:0007669"/>
    <property type="project" value="TreeGrafter"/>
</dbReference>
<dbReference type="InterPro" id="IPR001909">
    <property type="entry name" value="KRAB"/>
</dbReference>
<keyword evidence="4" id="KW-0479">Metal-binding</keyword>
<protein>
    <submittedName>
        <fullName evidence="15">Uncharacterized protein</fullName>
    </submittedName>
</protein>
<keyword evidence="10" id="KW-0804">Transcription</keyword>
<evidence type="ECO:0000256" key="2">
    <source>
        <dbReference type="ARBA" id="ARBA00004123"/>
    </source>
</evidence>
<dbReference type="FunFam" id="3.30.160.60:FF:000040">
    <property type="entry name" value="RB associated KRAB zinc finger"/>
    <property type="match status" value="1"/>
</dbReference>
<reference evidence="15" key="1">
    <citation type="submission" date="2023-09" db="UniProtKB">
        <authorList>
            <consortium name="Ensembl"/>
        </authorList>
    </citation>
    <scope>IDENTIFICATION</scope>
</reference>
<dbReference type="FunFam" id="3.30.160.60:FF:002343">
    <property type="entry name" value="Zinc finger protein 33A"/>
    <property type="match status" value="1"/>
</dbReference>
<keyword evidence="11" id="KW-0539">Nucleus</keyword>
<dbReference type="GO" id="GO:0000981">
    <property type="term" value="F:DNA-binding transcription factor activity, RNA polymerase II-specific"/>
    <property type="evidence" value="ECO:0007669"/>
    <property type="project" value="TreeGrafter"/>
</dbReference>
<keyword evidence="8" id="KW-0805">Transcription regulation</keyword>
<dbReference type="GO" id="GO:0008270">
    <property type="term" value="F:zinc ion binding"/>
    <property type="evidence" value="ECO:0007669"/>
    <property type="project" value="UniProtKB-KW"/>
</dbReference>
<keyword evidence="6 12" id="KW-0863">Zinc-finger</keyword>
<dbReference type="PROSITE" id="PS50805">
    <property type="entry name" value="KRAB"/>
    <property type="match status" value="1"/>
</dbReference>
<evidence type="ECO:0000256" key="5">
    <source>
        <dbReference type="ARBA" id="ARBA00022737"/>
    </source>
</evidence>
<keyword evidence="5" id="KW-0677">Repeat</keyword>
<evidence type="ECO:0000256" key="8">
    <source>
        <dbReference type="ARBA" id="ARBA00023015"/>
    </source>
</evidence>
<evidence type="ECO:0000259" key="14">
    <source>
        <dbReference type="PROSITE" id="PS50805"/>
    </source>
</evidence>
<feature type="domain" description="C2H2-type" evidence="13">
    <location>
        <begin position="190"/>
        <end position="217"/>
    </location>
</feature>
<feature type="domain" description="C2H2-type" evidence="13">
    <location>
        <begin position="358"/>
        <end position="382"/>
    </location>
</feature>
<dbReference type="GO" id="GO:0005634">
    <property type="term" value="C:nucleus"/>
    <property type="evidence" value="ECO:0007669"/>
    <property type="project" value="UniProtKB-SubCell"/>
</dbReference>
<dbReference type="FunFam" id="3.30.160.60:FF:000352">
    <property type="entry name" value="zinc finger protein 3 homolog"/>
    <property type="match status" value="1"/>
</dbReference>
<feature type="domain" description="C2H2-type" evidence="13">
    <location>
        <begin position="274"/>
        <end position="301"/>
    </location>
</feature>
<name>A0A8C0ZNG3_CASCN</name>
<comment type="similarity">
    <text evidence="3">Belongs to the krueppel C2H2-type zinc-finger protein family.</text>
</comment>
<keyword evidence="9" id="KW-0238">DNA-binding</keyword>
<evidence type="ECO:0000256" key="9">
    <source>
        <dbReference type="ARBA" id="ARBA00023125"/>
    </source>
</evidence>
<dbReference type="PANTHER" id="PTHR23226">
    <property type="entry name" value="ZINC FINGER AND SCAN DOMAIN-CONTAINING"/>
    <property type="match status" value="1"/>
</dbReference>
<proteinExistence type="inferred from homology"/>
<dbReference type="FunFam" id="3.30.160.60:FF:000771">
    <property type="entry name" value="zinc finger protein 648"/>
    <property type="match status" value="1"/>
</dbReference>
<evidence type="ECO:0000256" key="1">
    <source>
        <dbReference type="ARBA" id="ARBA00003767"/>
    </source>
</evidence>
<feature type="domain" description="C2H2-type" evidence="13">
    <location>
        <begin position="330"/>
        <end position="357"/>
    </location>
</feature>
<feature type="domain" description="KRAB" evidence="14">
    <location>
        <begin position="9"/>
        <end position="74"/>
    </location>
</feature>
<dbReference type="FunFam" id="3.30.160.60:FF:000111">
    <property type="entry name" value="GLI family zinc finger 4"/>
    <property type="match status" value="1"/>
</dbReference>
<dbReference type="PANTHER" id="PTHR23226:SF416">
    <property type="entry name" value="FI01424P"/>
    <property type="match status" value="1"/>
</dbReference>
<evidence type="ECO:0000256" key="11">
    <source>
        <dbReference type="ARBA" id="ARBA00023242"/>
    </source>
</evidence>
<organism evidence="15">
    <name type="scientific">Castor canadensis</name>
    <name type="common">American beaver</name>
    <dbReference type="NCBI Taxonomy" id="51338"/>
    <lineage>
        <taxon>Eukaryota</taxon>
        <taxon>Metazoa</taxon>
        <taxon>Chordata</taxon>
        <taxon>Craniata</taxon>
        <taxon>Vertebrata</taxon>
        <taxon>Euteleostomi</taxon>
        <taxon>Mammalia</taxon>
        <taxon>Eutheria</taxon>
        <taxon>Euarchontoglires</taxon>
        <taxon>Glires</taxon>
        <taxon>Rodentia</taxon>
        <taxon>Castorimorpha</taxon>
        <taxon>Castoridae</taxon>
        <taxon>Castor</taxon>
    </lineage>
</organism>
<dbReference type="CDD" id="cd07765">
    <property type="entry name" value="KRAB_A-box"/>
    <property type="match status" value="1"/>
</dbReference>
<dbReference type="InterPro" id="IPR036236">
    <property type="entry name" value="Znf_C2H2_sf"/>
</dbReference>